<dbReference type="InterPro" id="IPR003593">
    <property type="entry name" value="AAA+_ATPase"/>
</dbReference>
<evidence type="ECO:0000313" key="8">
    <source>
        <dbReference type="Proteomes" id="UP001320420"/>
    </source>
</evidence>
<keyword evidence="3" id="KW-0496">Mitochondrion</keyword>
<keyword evidence="3" id="KW-1000">Mitochondrion outer membrane</keyword>
<evidence type="ECO:0000256" key="5">
    <source>
        <dbReference type="SAM" id="MobiDB-lite"/>
    </source>
</evidence>
<dbReference type="PANTHER" id="PTHR45644">
    <property type="entry name" value="AAA ATPASE, PUTATIVE (AFU_ORTHOLOGUE AFUA_2G12920)-RELATED-RELATED"/>
    <property type="match status" value="1"/>
</dbReference>
<dbReference type="AlphaFoldDB" id="A0AAN9UII7"/>
<feature type="domain" description="AAA+ ATPase" evidence="6">
    <location>
        <begin position="609"/>
        <end position="748"/>
    </location>
</feature>
<comment type="caution">
    <text evidence="7">The sequence shown here is derived from an EMBL/GenBank/DDBJ whole genome shotgun (WGS) entry which is preliminary data.</text>
</comment>
<name>A0AAN9UII7_9PEZI</name>
<dbReference type="InterPro" id="IPR003959">
    <property type="entry name" value="ATPase_AAA_core"/>
</dbReference>
<feature type="region of interest" description="Disordered" evidence="5">
    <location>
        <begin position="1"/>
        <end position="39"/>
    </location>
</feature>
<comment type="subcellular location">
    <subcellularLocation>
        <location evidence="1">Mitochondrion outer membrane</location>
        <topology evidence="1">Single-pass membrane protein</topology>
    </subcellularLocation>
</comment>
<evidence type="ECO:0000256" key="4">
    <source>
        <dbReference type="ARBA" id="ARBA00022840"/>
    </source>
</evidence>
<dbReference type="Pfam" id="PF17862">
    <property type="entry name" value="AAA_lid_3"/>
    <property type="match status" value="1"/>
</dbReference>
<keyword evidence="8" id="KW-1185">Reference proteome</keyword>
<sequence length="877" mass="96757">MARSAASSSSACSSRTSTSFTSTSSTSTLSSRCGDKPADKNVKYSVPEWFLSHNIRSPAELKDVSSAISLCDEEPPHPHTSYVKDAAPTQEPPRQGAQAQQDFGSWLDDDWAGYYVFRDLFAELRDTTASALVRSGAPRGRLPSSTQGVVLRSSVHGGRDFLDEVVLRVAQDLEVTLVSIGMEDIEDLGWEFDQQELETDPECDLCSEEEGEQPDRESFMGPALHYFAVDGKKNASEEAWDRHKRAFSAILDAPKMKSTTTTNTEAQTAEVEAGARPTAKERKPFLLYFRDVKRMLDVDTSCKFLDRLQECVEQRRRAGESIALVVGLSHAGTSDEDTSSAASCRWTPCHCCCWICEDCNDHGCKTHTCEPERIKDRLLAERTPIITMTPSKITEKMLERYEGRREGVAPGDVNLRRLQRTLRLQIPQHFAPGVLQPQSSWFKEFGAKSLEDSLWSELEVDRAAAQVIGKAWRKPQLDLDDVGVVLRRMSLLKGDGPGTLPEEVIPPGDNGNDDGMNAARRKSAAWRDKMRSIRSQCNPYEASLLSCVVNPADDLQSTYDDVILDDEIKETIRLLVFQSQFSSSSSPSSSSPAANIAAASSHPLLSQLKIKGALLYGPPGTGKTHLGRAVAKESGAAMLAVDCAAVMSQWVGETEKCIRAAFSLAAKLSPCVLFIDEVDSLFYHRRFRDKAWERSAITQFLTEMDGLHSNSGNASGKPFVMVATNRPMDLDDAFLRRLPQKIPFGLPDRAARARILRLFLRQEEEEGQGGREGVSVDGLATVTEGYSGSDLRSLCAEAALQWALEQQQRAHAQARANMAREPDGSVVTTVALPDKLRLARPHFMRALAKIRPSVSRASLGELNKFTRRFAPTSSRGR</sequence>
<evidence type="ECO:0000313" key="7">
    <source>
        <dbReference type="EMBL" id="KAK7747601.1"/>
    </source>
</evidence>
<dbReference type="InterPro" id="IPR027417">
    <property type="entry name" value="P-loop_NTPase"/>
</dbReference>
<dbReference type="SMART" id="SM00382">
    <property type="entry name" value="AAA"/>
    <property type="match status" value="1"/>
</dbReference>
<dbReference type="InterPro" id="IPR051701">
    <property type="entry name" value="Mito_OM_Translocase_MSP1"/>
</dbReference>
<keyword evidence="4" id="KW-0067">ATP-binding</keyword>
<gene>
    <name evidence="7" type="ORF">SLS62_009012</name>
</gene>
<dbReference type="Pfam" id="PF00004">
    <property type="entry name" value="AAA"/>
    <property type="match status" value="1"/>
</dbReference>
<dbReference type="EMBL" id="JAKJXP020000090">
    <property type="protein sequence ID" value="KAK7747601.1"/>
    <property type="molecule type" value="Genomic_DNA"/>
</dbReference>
<accession>A0AAN9UII7</accession>
<keyword evidence="3" id="KW-0472">Membrane</keyword>
<evidence type="ECO:0000256" key="3">
    <source>
        <dbReference type="ARBA" id="ARBA00022787"/>
    </source>
</evidence>
<evidence type="ECO:0000256" key="2">
    <source>
        <dbReference type="ARBA" id="ARBA00022741"/>
    </source>
</evidence>
<dbReference type="GO" id="GO:0005741">
    <property type="term" value="C:mitochondrial outer membrane"/>
    <property type="evidence" value="ECO:0007669"/>
    <property type="project" value="UniProtKB-SubCell"/>
</dbReference>
<keyword evidence="2" id="KW-0547">Nucleotide-binding</keyword>
<dbReference type="PANTHER" id="PTHR45644:SF56">
    <property type="entry name" value="AAA ATPASE, PUTATIVE (AFU_ORTHOLOGUE AFUA_2G12920)-RELATED"/>
    <property type="match status" value="1"/>
</dbReference>
<dbReference type="Proteomes" id="UP001320420">
    <property type="component" value="Unassembled WGS sequence"/>
</dbReference>
<evidence type="ECO:0000256" key="1">
    <source>
        <dbReference type="ARBA" id="ARBA00004572"/>
    </source>
</evidence>
<dbReference type="GO" id="GO:0016887">
    <property type="term" value="F:ATP hydrolysis activity"/>
    <property type="evidence" value="ECO:0007669"/>
    <property type="project" value="InterPro"/>
</dbReference>
<dbReference type="SUPFAM" id="SSF52540">
    <property type="entry name" value="P-loop containing nucleoside triphosphate hydrolases"/>
    <property type="match status" value="1"/>
</dbReference>
<feature type="compositionally biased region" description="Low complexity" evidence="5">
    <location>
        <begin position="1"/>
        <end position="32"/>
    </location>
</feature>
<dbReference type="Gene3D" id="3.40.50.300">
    <property type="entry name" value="P-loop containing nucleotide triphosphate hydrolases"/>
    <property type="match status" value="1"/>
</dbReference>
<dbReference type="GO" id="GO:0005524">
    <property type="term" value="F:ATP binding"/>
    <property type="evidence" value="ECO:0007669"/>
    <property type="project" value="UniProtKB-KW"/>
</dbReference>
<dbReference type="Gene3D" id="1.10.8.60">
    <property type="match status" value="1"/>
</dbReference>
<reference evidence="7 8" key="1">
    <citation type="submission" date="2024-02" db="EMBL/GenBank/DDBJ databases">
        <title>De novo assembly and annotation of 12 fungi associated with fruit tree decline syndrome in Ontario, Canada.</title>
        <authorList>
            <person name="Sulman M."/>
            <person name="Ellouze W."/>
            <person name="Ilyukhin E."/>
        </authorList>
    </citation>
    <scope>NUCLEOTIDE SEQUENCE [LARGE SCALE GENOMIC DNA]</scope>
    <source>
        <strain evidence="7 8">M11/M66-122</strain>
    </source>
</reference>
<evidence type="ECO:0000259" key="6">
    <source>
        <dbReference type="SMART" id="SM00382"/>
    </source>
</evidence>
<dbReference type="InterPro" id="IPR041569">
    <property type="entry name" value="AAA_lid_3"/>
</dbReference>
<protein>
    <recommendedName>
        <fullName evidence="6">AAA+ ATPase domain-containing protein</fullName>
    </recommendedName>
</protein>
<feature type="region of interest" description="Disordered" evidence="5">
    <location>
        <begin position="70"/>
        <end position="101"/>
    </location>
</feature>
<proteinExistence type="predicted"/>
<organism evidence="7 8">
    <name type="scientific">Diatrype stigma</name>
    <dbReference type="NCBI Taxonomy" id="117547"/>
    <lineage>
        <taxon>Eukaryota</taxon>
        <taxon>Fungi</taxon>
        <taxon>Dikarya</taxon>
        <taxon>Ascomycota</taxon>
        <taxon>Pezizomycotina</taxon>
        <taxon>Sordariomycetes</taxon>
        <taxon>Xylariomycetidae</taxon>
        <taxon>Xylariales</taxon>
        <taxon>Diatrypaceae</taxon>
        <taxon>Diatrype</taxon>
    </lineage>
</organism>